<organism evidence="6 7">
    <name type="scientific">Exophiala viscosa</name>
    <dbReference type="NCBI Taxonomy" id="2486360"/>
    <lineage>
        <taxon>Eukaryota</taxon>
        <taxon>Fungi</taxon>
        <taxon>Dikarya</taxon>
        <taxon>Ascomycota</taxon>
        <taxon>Pezizomycotina</taxon>
        <taxon>Eurotiomycetes</taxon>
        <taxon>Chaetothyriomycetidae</taxon>
        <taxon>Chaetothyriales</taxon>
        <taxon>Herpotrichiellaceae</taxon>
        <taxon>Exophiala</taxon>
    </lineage>
</organism>
<dbReference type="InterPro" id="IPR029058">
    <property type="entry name" value="AB_hydrolase_fold"/>
</dbReference>
<keyword evidence="7" id="KW-1185">Reference proteome</keyword>
<dbReference type="Pfam" id="PF00561">
    <property type="entry name" value="Abhydrolase_1"/>
    <property type="match status" value="1"/>
</dbReference>
<protein>
    <submittedName>
        <fullName evidence="6">Alpha/Beta hydrolase protein</fullName>
    </submittedName>
</protein>
<dbReference type="SUPFAM" id="SSF53474">
    <property type="entry name" value="alpha/beta-Hydrolases"/>
    <property type="match status" value="1"/>
</dbReference>
<keyword evidence="3" id="KW-0732">Signal</keyword>
<dbReference type="InterPro" id="IPR051601">
    <property type="entry name" value="Serine_prot/Carboxylest_S33"/>
</dbReference>
<keyword evidence="2 6" id="KW-0378">Hydrolase</keyword>
<dbReference type="PANTHER" id="PTHR43248:SF30">
    <property type="entry name" value="AB HYDROLASE-1 DOMAIN-CONTAINING PROTEIN"/>
    <property type="match status" value="1"/>
</dbReference>
<comment type="caution">
    <text evidence="6">The sequence shown here is derived from an EMBL/GenBank/DDBJ whole genome shotgun (WGS) entry which is preliminary data.</text>
</comment>
<feature type="domain" description="Peptidase S33 tripeptidyl aminopeptidase-like C-terminal" evidence="5">
    <location>
        <begin position="411"/>
        <end position="506"/>
    </location>
</feature>
<reference evidence="6" key="1">
    <citation type="journal article" date="2022" name="bioRxiv">
        <title>Deciphering the potential niche of two novel black yeast fungi from a biological soil crust based on their genomes, phenotypes, and melanin regulation.</title>
        <authorList>
            <consortium name="DOE Joint Genome Institute"/>
            <person name="Carr E.C."/>
            <person name="Barton Q."/>
            <person name="Grambo S."/>
            <person name="Sullivan M."/>
            <person name="Renfro C.M."/>
            <person name="Kuo A."/>
            <person name="Pangilinan J."/>
            <person name="Lipzen A."/>
            <person name="Keymanesh K."/>
            <person name="Savage E."/>
            <person name="Barry K."/>
            <person name="Grigoriev I.V."/>
            <person name="Riekhof W.R."/>
            <person name="Harris S.S."/>
        </authorList>
    </citation>
    <scope>NUCLEOTIDE SEQUENCE</scope>
    <source>
        <strain evidence="6">JF 03-4F</strain>
    </source>
</reference>
<dbReference type="Proteomes" id="UP001203852">
    <property type="component" value="Unassembled WGS sequence"/>
</dbReference>
<gene>
    <name evidence="6" type="ORF">EDD36DRAFT_446063</name>
</gene>
<dbReference type="PANTHER" id="PTHR43248">
    <property type="entry name" value="2-SUCCINYL-6-HYDROXY-2,4-CYCLOHEXADIENE-1-CARBOXYLATE SYNTHASE"/>
    <property type="match status" value="1"/>
</dbReference>
<sequence>MYLHENSLLLAMLGSPSVNALPQTKQQAPSYPIQWSSCNETETGVSLRNYTLLQCGTMQVPMDWSDPLGQKITLDIARLQTNGTSRNGTLFVNPGGPGGAAHDYCYNQALGEGRFSGILMEHFDLICPDPRGVGPSSMVQCDINLWQSMPSEFIDDEASFQQVLEYNKKLGESCLNMTGPLLGFVDTTSVARDLDAVRIGLGESKMNWLGFSYGTQLGAAYAELFPQNIRAMALDGIVNHAESAIDALVLDNWGDDREYEVTRLLAWCNANSSCAFYNETDDAALAWDAMIANANKNPIPAPGCLATSKSSYAGTCKPKITGHEIFSGLENYLGRPNLWPWYSQLIKEAIDGNATLLSSSISSSSVSFDLANLAVGCLDWQMNVSTFEQYTTLQSLVQAMAPTSLGSSMLFGFAARCVGWPFNVTNPQHWLNSTQMAKAPWILLVQSTNDHSTPLPWAYGLAAQIPRAALVTRVGDDHLSYKRNPEVRAIVDAYLVNLTVPEPNTVVDPGIDSGRWPLRS</sequence>
<accession>A0AAN6DNA6</accession>
<dbReference type="InterPro" id="IPR013595">
    <property type="entry name" value="Pept_S33_TAP-like_C"/>
</dbReference>
<dbReference type="Gene3D" id="3.40.50.1820">
    <property type="entry name" value="alpha/beta hydrolase"/>
    <property type="match status" value="1"/>
</dbReference>
<dbReference type="InterPro" id="IPR000073">
    <property type="entry name" value="AB_hydrolase_1"/>
</dbReference>
<dbReference type="AlphaFoldDB" id="A0AAN6DNA6"/>
<dbReference type="EMBL" id="MU404360">
    <property type="protein sequence ID" value="KAI1609476.1"/>
    <property type="molecule type" value="Genomic_DNA"/>
</dbReference>
<feature type="signal peptide" evidence="3">
    <location>
        <begin position="1"/>
        <end position="20"/>
    </location>
</feature>
<evidence type="ECO:0000256" key="3">
    <source>
        <dbReference type="SAM" id="SignalP"/>
    </source>
</evidence>
<evidence type="ECO:0000259" key="4">
    <source>
        <dbReference type="Pfam" id="PF00561"/>
    </source>
</evidence>
<dbReference type="Pfam" id="PF08386">
    <property type="entry name" value="Abhydrolase_4"/>
    <property type="match status" value="1"/>
</dbReference>
<evidence type="ECO:0000256" key="1">
    <source>
        <dbReference type="ARBA" id="ARBA00010088"/>
    </source>
</evidence>
<evidence type="ECO:0000313" key="6">
    <source>
        <dbReference type="EMBL" id="KAI1609476.1"/>
    </source>
</evidence>
<feature type="domain" description="AB hydrolase-1" evidence="4">
    <location>
        <begin position="89"/>
        <end position="254"/>
    </location>
</feature>
<name>A0AAN6DNA6_9EURO</name>
<evidence type="ECO:0000256" key="2">
    <source>
        <dbReference type="ARBA" id="ARBA00022801"/>
    </source>
</evidence>
<evidence type="ECO:0000259" key="5">
    <source>
        <dbReference type="Pfam" id="PF08386"/>
    </source>
</evidence>
<proteinExistence type="inferred from homology"/>
<feature type="chain" id="PRO_5042853279" evidence="3">
    <location>
        <begin position="21"/>
        <end position="520"/>
    </location>
</feature>
<comment type="similarity">
    <text evidence="1">Belongs to the peptidase S33 family.</text>
</comment>
<dbReference type="GO" id="GO:0016787">
    <property type="term" value="F:hydrolase activity"/>
    <property type="evidence" value="ECO:0007669"/>
    <property type="project" value="UniProtKB-KW"/>
</dbReference>
<evidence type="ECO:0000313" key="7">
    <source>
        <dbReference type="Proteomes" id="UP001203852"/>
    </source>
</evidence>